<evidence type="ECO:0000313" key="3">
    <source>
        <dbReference type="EMBL" id="QSW37937.1"/>
    </source>
</evidence>
<protein>
    <recommendedName>
        <fullName evidence="2">S1 motif domain-containing protein</fullName>
    </recommendedName>
</protein>
<feature type="transmembrane region" description="Helical" evidence="1">
    <location>
        <begin position="294"/>
        <end position="311"/>
    </location>
</feature>
<evidence type="ECO:0000259" key="2">
    <source>
        <dbReference type="SMART" id="SM00316"/>
    </source>
</evidence>
<keyword evidence="1" id="KW-1133">Transmembrane helix</keyword>
<name>A0A975ADT2_9PROT</name>
<evidence type="ECO:0000313" key="4">
    <source>
        <dbReference type="Proteomes" id="UP000663347"/>
    </source>
</evidence>
<sequence length="354" mass="42111">MSVTKIRSFITNYNSSKVSLRNFIIPSFFINSSEFIRYGYKIALGRKYYVFINKCNKVRLCNDEYVIKNKIRDIFKNKGTINGYISNRVKGGYEVKLVNISCFLPNSLSSNDTTIGSFRKFKIIRFSKHDNNIILSRRDYIEDKKVRIIEDLLKNKLKIITVYIKNISKFGIFVTYKNIDGLLKIRRSSLKVILIREGIKLRATLYKWNSSNNRVIYKFYSKFTKVEEKIKYKETLPCKEVFGGRKFSKISLGNHSYIISRNNMNWIVRKINTKTYIRNLSKIPSHNIYIYNPWFYFSVVYSISNVYGCYYKKYRNIYIYKLPFCVYGFHNKKIASSKFNIKYININKRIIILC</sequence>
<accession>A0A975ADT2</accession>
<dbReference type="InterPro" id="IPR003029">
    <property type="entry name" value="S1_domain"/>
</dbReference>
<dbReference type="SUPFAM" id="SSF50249">
    <property type="entry name" value="Nucleic acid-binding proteins"/>
    <property type="match status" value="1"/>
</dbReference>
<dbReference type="EMBL" id="CP071412">
    <property type="protein sequence ID" value="QSW37937.1"/>
    <property type="molecule type" value="Genomic_DNA"/>
</dbReference>
<dbReference type="AlphaFoldDB" id="A0A975ADT2"/>
<organism evidence="3 4">
    <name type="scientific">Candidatus Vidania fulgoroideorum</name>
    <dbReference type="NCBI Taxonomy" id="881286"/>
    <lineage>
        <taxon>Bacteria</taxon>
        <taxon>Pseudomonadati</taxon>
        <taxon>Pseudomonadota</taxon>
        <taxon>Betaproteobacteria</taxon>
        <taxon>Candidatus Vidania</taxon>
    </lineage>
</organism>
<gene>
    <name evidence="3" type="ORF">JSR06_00555</name>
</gene>
<dbReference type="SMART" id="SM00316">
    <property type="entry name" value="S1"/>
    <property type="match status" value="2"/>
</dbReference>
<keyword evidence="1" id="KW-0472">Membrane</keyword>
<evidence type="ECO:0000256" key="1">
    <source>
        <dbReference type="SAM" id="Phobius"/>
    </source>
</evidence>
<reference evidence="3" key="2">
    <citation type="submission" date="2021-03" db="EMBL/GenBank/DDBJ databases">
        <title>Alternative transmission patterns in independently acquired nutritional co-symbionts of Dictyopharidae planthoppers.</title>
        <authorList>
            <person name="Michalik A."/>
            <person name="Lukasik P."/>
        </authorList>
    </citation>
    <scope>NUCLEOTIDE SEQUENCE</scope>
    <source>
        <strain evidence="3">RANSCY</strain>
    </source>
</reference>
<dbReference type="Proteomes" id="UP000663347">
    <property type="component" value="Chromosome"/>
</dbReference>
<feature type="domain" description="S1 motif" evidence="2">
    <location>
        <begin position="76"/>
        <end position="138"/>
    </location>
</feature>
<feature type="domain" description="S1 motif" evidence="2">
    <location>
        <begin position="155"/>
        <end position="220"/>
    </location>
</feature>
<proteinExistence type="predicted"/>
<reference evidence="3" key="1">
    <citation type="submission" date="2021-02" db="EMBL/GenBank/DDBJ databases">
        <authorList>
            <person name="Franco D."/>
        </authorList>
    </citation>
    <scope>NUCLEOTIDE SEQUENCE</scope>
    <source>
        <strain evidence="3">RANSCY</strain>
    </source>
</reference>
<dbReference type="InterPro" id="IPR012340">
    <property type="entry name" value="NA-bd_OB-fold"/>
</dbReference>
<keyword evidence="1" id="KW-0812">Transmembrane</keyword>
<dbReference type="GO" id="GO:0003676">
    <property type="term" value="F:nucleic acid binding"/>
    <property type="evidence" value="ECO:0007669"/>
    <property type="project" value="InterPro"/>
</dbReference>